<comment type="caution">
    <text evidence="1">The sequence shown here is derived from an EMBL/GenBank/DDBJ whole genome shotgun (WGS) entry which is preliminary data.</text>
</comment>
<dbReference type="Proteomes" id="UP000821845">
    <property type="component" value="Chromosome 1"/>
</dbReference>
<dbReference type="EMBL" id="CM023481">
    <property type="protein sequence ID" value="KAH6944716.1"/>
    <property type="molecule type" value="Genomic_DNA"/>
</dbReference>
<sequence>MPPLTERHLSVVWERAVPAIGPISRSPWYEFAFCADRFASAAGSTVVAAAAFPRSWARCWLHHIPSLSHAGRRDVLTHRECRLSCHVSTGCREAPMRFRILSWESQGPWKQSTDPTCFP</sequence>
<evidence type="ECO:0000313" key="2">
    <source>
        <dbReference type="Proteomes" id="UP000821845"/>
    </source>
</evidence>
<name>A0ACB7TC44_HYAAI</name>
<proteinExistence type="predicted"/>
<protein>
    <submittedName>
        <fullName evidence="1">Uncharacterized protein</fullName>
    </submittedName>
</protein>
<organism evidence="1 2">
    <name type="scientific">Hyalomma asiaticum</name>
    <name type="common">Tick</name>
    <dbReference type="NCBI Taxonomy" id="266040"/>
    <lineage>
        <taxon>Eukaryota</taxon>
        <taxon>Metazoa</taxon>
        <taxon>Ecdysozoa</taxon>
        <taxon>Arthropoda</taxon>
        <taxon>Chelicerata</taxon>
        <taxon>Arachnida</taxon>
        <taxon>Acari</taxon>
        <taxon>Parasitiformes</taxon>
        <taxon>Ixodida</taxon>
        <taxon>Ixodoidea</taxon>
        <taxon>Ixodidae</taxon>
        <taxon>Hyalomminae</taxon>
        <taxon>Hyalomma</taxon>
    </lineage>
</organism>
<keyword evidence="2" id="KW-1185">Reference proteome</keyword>
<evidence type="ECO:0000313" key="1">
    <source>
        <dbReference type="EMBL" id="KAH6944716.1"/>
    </source>
</evidence>
<gene>
    <name evidence="1" type="ORF">HPB50_004598</name>
</gene>
<reference evidence="1" key="1">
    <citation type="submission" date="2020-05" db="EMBL/GenBank/DDBJ databases">
        <title>Large-scale comparative analyses of tick genomes elucidate their genetic diversity and vector capacities.</title>
        <authorList>
            <person name="Jia N."/>
            <person name="Wang J."/>
            <person name="Shi W."/>
            <person name="Du L."/>
            <person name="Sun Y."/>
            <person name="Zhan W."/>
            <person name="Jiang J."/>
            <person name="Wang Q."/>
            <person name="Zhang B."/>
            <person name="Ji P."/>
            <person name="Sakyi L.B."/>
            <person name="Cui X."/>
            <person name="Yuan T."/>
            <person name="Jiang B."/>
            <person name="Yang W."/>
            <person name="Lam T.T.-Y."/>
            <person name="Chang Q."/>
            <person name="Ding S."/>
            <person name="Wang X."/>
            <person name="Zhu J."/>
            <person name="Ruan X."/>
            <person name="Zhao L."/>
            <person name="Wei J."/>
            <person name="Que T."/>
            <person name="Du C."/>
            <person name="Cheng J."/>
            <person name="Dai P."/>
            <person name="Han X."/>
            <person name="Huang E."/>
            <person name="Gao Y."/>
            <person name="Liu J."/>
            <person name="Shao H."/>
            <person name="Ye R."/>
            <person name="Li L."/>
            <person name="Wei W."/>
            <person name="Wang X."/>
            <person name="Wang C."/>
            <person name="Yang T."/>
            <person name="Huo Q."/>
            <person name="Li W."/>
            <person name="Guo W."/>
            <person name="Chen H."/>
            <person name="Zhou L."/>
            <person name="Ni X."/>
            <person name="Tian J."/>
            <person name="Zhou Y."/>
            <person name="Sheng Y."/>
            <person name="Liu T."/>
            <person name="Pan Y."/>
            <person name="Xia L."/>
            <person name="Li J."/>
            <person name="Zhao F."/>
            <person name="Cao W."/>
        </authorList>
    </citation>
    <scope>NUCLEOTIDE SEQUENCE</scope>
    <source>
        <strain evidence="1">Hyas-2018</strain>
    </source>
</reference>
<accession>A0ACB7TC44</accession>